<reference evidence="4" key="1">
    <citation type="journal article" date="2019" name="Int. J. Syst. Evol. Microbiol.">
        <title>The Global Catalogue of Microorganisms (GCM) 10K type strain sequencing project: providing services to taxonomists for standard genome sequencing and annotation.</title>
        <authorList>
            <consortium name="The Broad Institute Genomics Platform"/>
            <consortium name="The Broad Institute Genome Sequencing Center for Infectious Disease"/>
            <person name="Wu L."/>
            <person name="Ma J."/>
        </authorList>
    </citation>
    <scope>NUCLEOTIDE SEQUENCE [LARGE SCALE GENOMIC DNA]</scope>
    <source>
        <strain evidence="4">CGMCC 4.7237</strain>
    </source>
</reference>
<organism evidence="3 4">
    <name type="scientific">Streptomyces polygonati</name>
    <dbReference type="NCBI Taxonomy" id="1617087"/>
    <lineage>
        <taxon>Bacteria</taxon>
        <taxon>Bacillati</taxon>
        <taxon>Actinomycetota</taxon>
        <taxon>Actinomycetes</taxon>
        <taxon>Kitasatosporales</taxon>
        <taxon>Streptomycetaceae</taxon>
        <taxon>Streptomyces</taxon>
    </lineage>
</organism>
<dbReference type="PRINTS" id="PR00359">
    <property type="entry name" value="BP450"/>
</dbReference>
<dbReference type="PROSITE" id="PS00086">
    <property type="entry name" value="CYTOCHROME_P450"/>
    <property type="match status" value="1"/>
</dbReference>
<evidence type="ECO:0000313" key="3">
    <source>
        <dbReference type="EMBL" id="MFC4034731.1"/>
    </source>
</evidence>
<evidence type="ECO:0000256" key="1">
    <source>
        <dbReference type="ARBA" id="ARBA00010617"/>
    </source>
</evidence>
<keyword evidence="2" id="KW-0479">Metal-binding</keyword>
<proteinExistence type="inferred from homology"/>
<evidence type="ECO:0000256" key="2">
    <source>
        <dbReference type="RuleBase" id="RU000461"/>
    </source>
</evidence>
<dbReference type="CDD" id="cd11030">
    <property type="entry name" value="CYP105-like"/>
    <property type="match status" value="1"/>
</dbReference>
<keyword evidence="2" id="KW-0503">Monooxygenase</keyword>
<dbReference type="PANTHER" id="PTHR46696:SF1">
    <property type="entry name" value="CYTOCHROME P450 YJIB-RELATED"/>
    <property type="match status" value="1"/>
</dbReference>
<name>A0ABV8HSQ1_9ACTN</name>
<protein>
    <submittedName>
        <fullName evidence="3">Cytochrome P450</fullName>
        <ecNumber evidence="3">1.14.-.-</ecNumber>
    </submittedName>
</protein>
<dbReference type="Gene3D" id="1.10.630.10">
    <property type="entry name" value="Cytochrome P450"/>
    <property type="match status" value="1"/>
</dbReference>
<dbReference type="InterPro" id="IPR001128">
    <property type="entry name" value="Cyt_P450"/>
</dbReference>
<keyword evidence="2" id="KW-0408">Iron</keyword>
<evidence type="ECO:0000313" key="4">
    <source>
        <dbReference type="Proteomes" id="UP001595765"/>
    </source>
</evidence>
<dbReference type="PRINTS" id="PR00385">
    <property type="entry name" value="P450"/>
</dbReference>
<dbReference type="PANTHER" id="PTHR46696">
    <property type="entry name" value="P450, PUTATIVE (EUROFUNG)-RELATED"/>
    <property type="match status" value="1"/>
</dbReference>
<gene>
    <name evidence="3" type="ORF">ACFO3J_25150</name>
</gene>
<comment type="similarity">
    <text evidence="1 2">Belongs to the cytochrome P450 family.</text>
</comment>
<dbReference type="InterPro" id="IPR036396">
    <property type="entry name" value="Cyt_P450_sf"/>
</dbReference>
<dbReference type="InterPro" id="IPR017972">
    <property type="entry name" value="Cyt_P450_CS"/>
</dbReference>
<accession>A0ABV8HSQ1</accession>
<dbReference type="InterPro" id="IPR002397">
    <property type="entry name" value="Cyt_P450_B"/>
</dbReference>
<keyword evidence="4" id="KW-1185">Reference proteome</keyword>
<sequence length="408" mass="44650">MTTPVPESALPAAASHDFPMRRTCPFAPPQQYAEVRADEPVARVTLPTGKEAWIATRYEDVRALLADPRISADIREASFPAFSQAEHEIGAKLRPFLRTDAPDHTRYRKMLQPEFTLRKARAMRPAIQAIADDLIDDMLAQTGPVDFITYYANAMSTSVICVLLGIPAENLEFFRDVTRVSGSRTSTQDEMAAALGGLFKLISELVERRRAEPGDDLLSQLVTDHLIPGHLTHDELLSVIGITINGGRVSSTSMIALSTLLLLERPELMAELRDDPDLLPAAVEELLRVTSISDALPARVATADIDLPGGTVPAGDGIIGLLAGANHDPAVFADPERVDFHRADNRHMAFGHGPHQCIGQNVARLEVGIALETLIRRVPTLRLAVPYGEIEFMPDAHTFGVERMPVTW</sequence>
<dbReference type="RefSeq" id="WP_386433466.1">
    <property type="nucleotide sequence ID" value="NZ_JBHSBB010000017.1"/>
</dbReference>
<comment type="caution">
    <text evidence="3">The sequence shown here is derived from an EMBL/GenBank/DDBJ whole genome shotgun (WGS) entry which is preliminary data.</text>
</comment>
<keyword evidence="2 3" id="KW-0560">Oxidoreductase</keyword>
<dbReference type="Proteomes" id="UP001595765">
    <property type="component" value="Unassembled WGS sequence"/>
</dbReference>
<dbReference type="EC" id="1.14.-.-" evidence="3"/>
<dbReference type="EMBL" id="JBHSBB010000017">
    <property type="protein sequence ID" value="MFC4034731.1"/>
    <property type="molecule type" value="Genomic_DNA"/>
</dbReference>
<keyword evidence="2" id="KW-0349">Heme</keyword>
<dbReference type="GO" id="GO:0016491">
    <property type="term" value="F:oxidoreductase activity"/>
    <property type="evidence" value="ECO:0007669"/>
    <property type="project" value="UniProtKB-KW"/>
</dbReference>
<dbReference type="Pfam" id="PF00067">
    <property type="entry name" value="p450"/>
    <property type="match status" value="1"/>
</dbReference>
<dbReference type="SUPFAM" id="SSF48264">
    <property type="entry name" value="Cytochrome P450"/>
    <property type="match status" value="1"/>
</dbReference>